<evidence type="ECO:0000256" key="9">
    <source>
        <dbReference type="SAM" id="Phobius"/>
    </source>
</evidence>
<dbReference type="InterPro" id="IPR023271">
    <property type="entry name" value="Aquaporin-like"/>
</dbReference>
<name>A0AAD9NQ65_RIDPI</name>
<dbReference type="EMBL" id="JAODUO010000734">
    <property type="protein sequence ID" value="KAK2175374.1"/>
    <property type="molecule type" value="Genomic_DNA"/>
</dbReference>
<dbReference type="InterPro" id="IPR022357">
    <property type="entry name" value="MIP_CS"/>
</dbReference>
<dbReference type="Pfam" id="PF00230">
    <property type="entry name" value="MIP"/>
    <property type="match status" value="1"/>
</dbReference>
<comment type="caution">
    <text evidence="10">The sequence shown here is derived from an EMBL/GenBank/DDBJ whole genome shotgun (WGS) entry which is preliminary data.</text>
</comment>
<gene>
    <name evidence="10" type="ORF">NP493_737g02061</name>
</gene>
<dbReference type="InterPro" id="IPR034294">
    <property type="entry name" value="Aquaporin_transptr"/>
</dbReference>
<dbReference type="GO" id="GO:0005886">
    <property type="term" value="C:plasma membrane"/>
    <property type="evidence" value="ECO:0007669"/>
    <property type="project" value="UniProtKB-SubCell"/>
</dbReference>
<evidence type="ECO:0000256" key="8">
    <source>
        <dbReference type="RuleBase" id="RU000477"/>
    </source>
</evidence>
<evidence type="ECO:0000313" key="10">
    <source>
        <dbReference type="EMBL" id="KAK2175374.1"/>
    </source>
</evidence>
<comment type="subcellular location">
    <subcellularLocation>
        <location evidence="1">Cell membrane</location>
        <topology evidence="1">Multi-pass membrane protein</topology>
    </subcellularLocation>
</comment>
<feature type="transmembrane region" description="Helical" evidence="9">
    <location>
        <begin position="139"/>
        <end position="157"/>
    </location>
</feature>
<organism evidence="10 11">
    <name type="scientific">Ridgeia piscesae</name>
    <name type="common">Tubeworm</name>
    <dbReference type="NCBI Taxonomy" id="27915"/>
    <lineage>
        <taxon>Eukaryota</taxon>
        <taxon>Metazoa</taxon>
        <taxon>Spiralia</taxon>
        <taxon>Lophotrochozoa</taxon>
        <taxon>Annelida</taxon>
        <taxon>Polychaeta</taxon>
        <taxon>Sedentaria</taxon>
        <taxon>Canalipalpata</taxon>
        <taxon>Sabellida</taxon>
        <taxon>Siboglinidae</taxon>
        <taxon>Ridgeia</taxon>
    </lineage>
</organism>
<dbReference type="GO" id="GO:0015250">
    <property type="term" value="F:water channel activity"/>
    <property type="evidence" value="ECO:0007669"/>
    <property type="project" value="TreeGrafter"/>
</dbReference>
<evidence type="ECO:0000256" key="4">
    <source>
        <dbReference type="ARBA" id="ARBA00022475"/>
    </source>
</evidence>
<evidence type="ECO:0000256" key="6">
    <source>
        <dbReference type="ARBA" id="ARBA00022989"/>
    </source>
</evidence>
<evidence type="ECO:0000256" key="3">
    <source>
        <dbReference type="ARBA" id="ARBA00022448"/>
    </source>
</evidence>
<protein>
    <recommendedName>
        <fullName evidence="12">Aquaporin</fullName>
    </recommendedName>
</protein>
<keyword evidence="6 9" id="KW-1133">Transmembrane helix</keyword>
<dbReference type="CDD" id="cd00333">
    <property type="entry name" value="MIP"/>
    <property type="match status" value="1"/>
</dbReference>
<dbReference type="PROSITE" id="PS00221">
    <property type="entry name" value="MIP"/>
    <property type="match status" value="1"/>
</dbReference>
<evidence type="ECO:0000256" key="1">
    <source>
        <dbReference type="ARBA" id="ARBA00004651"/>
    </source>
</evidence>
<evidence type="ECO:0000256" key="2">
    <source>
        <dbReference type="ARBA" id="ARBA00006175"/>
    </source>
</evidence>
<keyword evidence="11" id="KW-1185">Reference proteome</keyword>
<dbReference type="PANTHER" id="PTHR19139">
    <property type="entry name" value="AQUAPORIN TRANSPORTER"/>
    <property type="match status" value="1"/>
</dbReference>
<proteinExistence type="inferred from homology"/>
<comment type="similarity">
    <text evidence="2 8">Belongs to the MIP/aquaporin (TC 1.A.8) family.</text>
</comment>
<feature type="transmembrane region" description="Helical" evidence="9">
    <location>
        <begin position="23"/>
        <end position="44"/>
    </location>
</feature>
<evidence type="ECO:0008006" key="12">
    <source>
        <dbReference type="Google" id="ProtNLM"/>
    </source>
</evidence>
<dbReference type="InterPro" id="IPR000425">
    <property type="entry name" value="MIP"/>
</dbReference>
<evidence type="ECO:0000256" key="7">
    <source>
        <dbReference type="ARBA" id="ARBA00023136"/>
    </source>
</evidence>
<reference evidence="10" key="1">
    <citation type="journal article" date="2023" name="Mol. Biol. Evol.">
        <title>Third-Generation Sequencing Reveals the Adaptive Role of the Epigenome in Three Deep-Sea Polychaetes.</title>
        <authorList>
            <person name="Perez M."/>
            <person name="Aroh O."/>
            <person name="Sun Y."/>
            <person name="Lan Y."/>
            <person name="Juniper S.K."/>
            <person name="Young C.R."/>
            <person name="Angers B."/>
            <person name="Qian P.Y."/>
        </authorList>
    </citation>
    <scope>NUCLEOTIDE SEQUENCE</scope>
    <source>
        <strain evidence="10">R07B-5</strain>
    </source>
</reference>
<feature type="transmembrane region" description="Helical" evidence="9">
    <location>
        <begin position="56"/>
        <end position="76"/>
    </location>
</feature>
<keyword evidence="4" id="KW-1003">Cell membrane</keyword>
<evidence type="ECO:0000313" key="11">
    <source>
        <dbReference type="Proteomes" id="UP001209878"/>
    </source>
</evidence>
<feature type="transmembrane region" description="Helical" evidence="9">
    <location>
        <begin position="169"/>
        <end position="187"/>
    </location>
</feature>
<feature type="transmembrane region" description="Helical" evidence="9">
    <location>
        <begin position="215"/>
        <end position="235"/>
    </location>
</feature>
<sequence length="248" mass="26999">MKLSVYRERLASEPRSVSLWRDVFAEFVATFMLVSVQSALPLTWGEAGIGGPVQTALGMGFIVCTMAWTFGDFSGGHMNPAVTFSMALSAKITVVRALFYVIAQCAGGAAGTGFVYLLTPSSHREGLSATMVNAELEPWQGMLVEAWITAILVLTIYGSTNDKRKDTLFMPTIPIGFAITLGILTGWKYTGGSMNPARSFGPAIILNLWKDHWQVYWIGPLLGGAMATLIYVGFFDRIGRRHVSLSDK</sequence>
<dbReference type="Gene3D" id="1.20.1080.10">
    <property type="entry name" value="Glycerol uptake facilitator protein"/>
    <property type="match status" value="1"/>
</dbReference>
<dbReference type="SUPFAM" id="SSF81338">
    <property type="entry name" value="Aquaporin-like"/>
    <property type="match status" value="1"/>
</dbReference>
<dbReference type="PANTHER" id="PTHR19139:SF199">
    <property type="entry name" value="MIP17260P"/>
    <property type="match status" value="1"/>
</dbReference>
<keyword evidence="7 9" id="KW-0472">Membrane</keyword>
<keyword evidence="5 8" id="KW-0812">Transmembrane</keyword>
<dbReference type="AlphaFoldDB" id="A0AAD9NQ65"/>
<evidence type="ECO:0000256" key="5">
    <source>
        <dbReference type="ARBA" id="ARBA00022692"/>
    </source>
</evidence>
<dbReference type="PRINTS" id="PR00783">
    <property type="entry name" value="MINTRINSICP"/>
</dbReference>
<dbReference type="Proteomes" id="UP001209878">
    <property type="component" value="Unassembled WGS sequence"/>
</dbReference>
<feature type="transmembrane region" description="Helical" evidence="9">
    <location>
        <begin position="97"/>
        <end position="119"/>
    </location>
</feature>
<accession>A0AAD9NQ65</accession>
<keyword evidence="3 8" id="KW-0813">Transport</keyword>